<name>A0ABX2TLU1_9PROT</name>
<evidence type="ECO:0000259" key="19">
    <source>
        <dbReference type="Pfam" id="PF13807"/>
    </source>
</evidence>
<reference evidence="20 21" key="1">
    <citation type="submission" date="2020-05" db="EMBL/GenBank/DDBJ databases">
        <title>Azospirillum oleiclasticum sp. nov, a nitrogen-fixing and heavy crude oil-emulsifying bacterium isolated from the crude oil of Yumen Oilfield.</title>
        <authorList>
            <person name="Wu D."/>
            <person name="Cai M."/>
            <person name="Zhang X."/>
        </authorList>
    </citation>
    <scope>NUCLEOTIDE SEQUENCE [LARGE SCALE GENOMIC DNA]</scope>
    <source>
        <strain evidence="20 21">ROY-1-1-2</strain>
    </source>
</reference>
<gene>
    <name evidence="20" type="ORF">HND93_30940</name>
</gene>
<evidence type="ECO:0000256" key="1">
    <source>
        <dbReference type="ARBA" id="ARBA00004429"/>
    </source>
</evidence>
<dbReference type="EMBL" id="JABFDB010000035">
    <property type="protein sequence ID" value="NYZ24143.1"/>
    <property type="molecule type" value="Genomic_DNA"/>
</dbReference>
<feature type="domain" description="AAA" evidence="18">
    <location>
        <begin position="520"/>
        <end position="655"/>
    </location>
</feature>
<evidence type="ECO:0000256" key="9">
    <source>
        <dbReference type="ARBA" id="ARBA00022741"/>
    </source>
</evidence>
<dbReference type="PANTHER" id="PTHR32309:SF13">
    <property type="entry name" value="FERRIC ENTEROBACTIN TRANSPORT PROTEIN FEPE"/>
    <property type="match status" value="1"/>
</dbReference>
<evidence type="ECO:0000256" key="10">
    <source>
        <dbReference type="ARBA" id="ARBA00022777"/>
    </source>
</evidence>
<evidence type="ECO:0000313" key="21">
    <source>
        <dbReference type="Proteomes" id="UP000584642"/>
    </source>
</evidence>
<organism evidence="20 21">
    <name type="scientific">Azospirillum oleiclasticum</name>
    <dbReference type="NCBI Taxonomy" id="2735135"/>
    <lineage>
        <taxon>Bacteria</taxon>
        <taxon>Pseudomonadati</taxon>
        <taxon>Pseudomonadota</taxon>
        <taxon>Alphaproteobacteria</taxon>
        <taxon>Rhodospirillales</taxon>
        <taxon>Azospirillaceae</taxon>
        <taxon>Azospirillum</taxon>
    </lineage>
</organism>
<keyword evidence="12 16" id="KW-1133">Transmembrane helix</keyword>
<comment type="catalytic activity">
    <reaction evidence="15">
        <text>L-tyrosyl-[protein] + ATP = O-phospho-L-tyrosyl-[protein] + ADP + H(+)</text>
        <dbReference type="Rhea" id="RHEA:10596"/>
        <dbReference type="Rhea" id="RHEA-COMP:10136"/>
        <dbReference type="Rhea" id="RHEA-COMP:20101"/>
        <dbReference type="ChEBI" id="CHEBI:15378"/>
        <dbReference type="ChEBI" id="CHEBI:30616"/>
        <dbReference type="ChEBI" id="CHEBI:46858"/>
        <dbReference type="ChEBI" id="CHEBI:61978"/>
        <dbReference type="ChEBI" id="CHEBI:456216"/>
        <dbReference type="EC" id="2.7.10.2"/>
    </reaction>
</comment>
<dbReference type="CDD" id="cd05387">
    <property type="entry name" value="BY-kinase"/>
    <property type="match status" value="1"/>
</dbReference>
<keyword evidence="13 16" id="KW-0472">Membrane</keyword>
<evidence type="ECO:0000256" key="8">
    <source>
        <dbReference type="ARBA" id="ARBA00022692"/>
    </source>
</evidence>
<evidence type="ECO:0000259" key="18">
    <source>
        <dbReference type="Pfam" id="PF13614"/>
    </source>
</evidence>
<evidence type="ECO:0000256" key="11">
    <source>
        <dbReference type="ARBA" id="ARBA00022840"/>
    </source>
</evidence>
<evidence type="ECO:0000256" key="16">
    <source>
        <dbReference type="SAM" id="Phobius"/>
    </source>
</evidence>
<accession>A0ABX2TLU1</accession>
<keyword evidence="21" id="KW-1185">Reference proteome</keyword>
<dbReference type="SUPFAM" id="SSF52540">
    <property type="entry name" value="P-loop containing nucleoside triphosphate hydrolases"/>
    <property type="match status" value="1"/>
</dbReference>
<keyword evidence="6" id="KW-0997">Cell inner membrane</keyword>
<evidence type="ECO:0000256" key="12">
    <source>
        <dbReference type="ARBA" id="ARBA00022989"/>
    </source>
</evidence>
<dbReference type="Gene3D" id="3.40.50.300">
    <property type="entry name" value="P-loop containing nucleotide triphosphate hydrolases"/>
    <property type="match status" value="1"/>
</dbReference>
<dbReference type="Pfam" id="PF13807">
    <property type="entry name" value="GNVR"/>
    <property type="match status" value="1"/>
</dbReference>
<proteinExistence type="inferred from homology"/>
<dbReference type="InterPro" id="IPR025669">
    <property type="entry name" value="AAA_dom"/>
</dbReference>
<evidence type="ECO:0000256" key="3">
    <source>
        <dbReference type="ARBA" id="ARBA00008883"/>
    </source>
</evidence>
<keyword evidence="11" id="KW-0067">ATP-binding</keyword>
<evidence type="ECO:0000256" key="4">
    <source>
        <dbReference type="ARBA" id="ARBA00011903"/>
    </source>
</evidence>
<comment type="caution">
    <text evidence="20">The sequence shown here is derived from an EMBL/GenBank/DDBJ whole genome shotgun (WGS) entry which is preliminary data.</text>
</comment>
<dbReference type="InterPro" id="IPR005702">
    <property type="entry name" value="Wzc-like_C"/>
</dbReference>
<dbReference type="Proteomes" id="UP000584642">
    <property type="component" value="Unassembled WGS sequence"/>
</dbReference>
<keyword evidence="9" id="KW-0547">Nucleotide-binding</keyword>
<evidence type="ECO:0000256" key="14">
    <source>
        <dbReference type="ARBA" id="ARBA00023137"/>
    </source>
</evidence>
<dbReference type="PANTHER" id="PTHR32309">
    <property type="entry name" value="TYROSINE-PROTEIN KINASE"/>
    <property type="match status" value="1"/>
</dbReference>
<comment type="subcellular location">
    <subcellularLocation>
        <location evidence="1">Cell inner membrane</location>
        <topology evidence="1">Multi-pass membrane protein</topology>
    </subcellularLocation>
</comment>
<dbReference type="EC" id="2.7.10.2" evidence="4"/>
<dbReference type="InterPro" id="IPR003856">
    <property type="entry name" value="LPS_length_determ_N"/>
</dbReference>
<evidence type="ECO:0000256" key="13">
    <source>
        <dbReference type="ARBA" id="ARBA00023136"/>
    </source>
</evidence>
<evidence type="ECO:0000256" key="15">
    <source>
        <dbReference type="ARBA" id="ARBA00051245"/>
    </source>
</evidence>
<dbReference type="Pfam" id="PF13614">
    <property type="entry name" value="AAA_31"/>
    <property type="match status" value="1"/>
</dbReference>
<sequence length="731" mass="78051">MDHTELTIPQLARVLWRKKYILGIAVLAAAIGGYLIARQLPETYTARGLLVVEPRQISISELGAGLNGSAGDLIRTQTEAQVLRSRALAEGVARDLKLADNPLFMKPDEWSPIDAAKTFVLSLLPSGDAAEGVPVDPNAIAANIVQANLDIAASEKSAAIGVEYTAEDPGLASQIVNRVMEIYMAGQVRSKSEVTQHVNEVLSGRVGRLWQEVADADRRVQEFRAANGLLETNGSDINALALADLQAKLDTARGQVTSLEASVQSTTRALETGGVDASAEVLASPLIQGLRQQEAQVARNLSSMSERLGPRHPQIRAVTEELGNVRGQIAGEIRKIWQSLRRDLTIAQAQVRGLEQRIAEVQSRAQVSAGKDVELQQLVKEAEAKRVIYQSYMARVEQTAGGETGPLPDVRIASAAVVPIKPSGPNKKAIAAFAGMAGLSLAGAGVLLRDATRGRVFTGDELAKLTHFPAFGTIPVVRGRRHGSSRLPDAVVMAPQLDAAESVRGLWAGLRSARHGWTPKVVMVTSSVPGEGKTSLVTALGRIAALDGARVLLIDADFRMPTVGSFLRQEPGEYVDELLAENEPPEAALRIDHQTGMMYLPASGRVKNPQAVLTSQSMAMLLQDARANFDLVLIDSPPVLRVSDPVMLAAHADAILFVGAWAQTHRNTAAAAARRLKAPPHVLVGSVLSRVGRKAGTHDYYAGYHRGRKALPAPRPANADQDAAYVARSSG</sequence>
<dbReference type="InterPro" id="IPR032807">
    <property type="entry name" value="GNVR"/>
</dbReference>
<evidence type="ECO:0000256" key="6">
    <source>
        <dbReference type="ARBA" id="ARBA00022519"/>
    </source>
</evidence>
<dbReference type="Pfam" id="PF02706">
    <property type="entry name" value="Wzz"/>
    <property type="match status" value="1"/>
</dbReference>
<evidence type="ECO:0000256" key="5">
    <source>
        <dbReference type="ARBA" id="ARBA00022475"/>
    </source>
</evidence>
<keyword evidence="8 16" id="KW-0812">Transmembrane</keyword>
<evidence type="ECO:0000256" key="2">
    <source>
        <dbReference type="ARBA" id="ARBA00007316"/>
    </source>
</evidence>
<protein>
    <recommendedName>
        <fullName evidence="4">non-specific protein-tyrosine kinase</fullName>
        <ecNumber evidence="4">2.7.10.2</ecNumber>
    </recommendedName>
</protein>
<feature type="domain" description="Polysaccharide chain length determinant N-terminal" evidence="17">
    <location>
        <begin position="5"/>
        <end position="96"/>
    </location>
</feature>
<feature type="transmembrane region" description="Helical" evidence="16">
    <location>
        <begin position="20"/>
        <end position="37"/>
    </location>
</feature>
<comment type="similarity">
    <text evidence="3">Belongs to the etk/wzc family.</text>
</comment>
<keyword evidence="5" id="KW-1003">Cell membrane</keyword>
<comment type="similarity">
    <text evidence="2">Belongs to the CpsD/CapB family.</text>
</comment>
<dbReference type="InterPro" id="IPR027417">
    <property type="entry name" value="P-loop_NTPase"/>
</dbReference>
<dbReference type="RefSeq" id="WP_180285916.1">
    <property type="nucleotide sequence ID" value="NZ_JABFDB010000035.1"/>
</dbReference>
<keyword evidence="7" id="KW-0808">Transferase</keyword>
<keyword evidence="14" id="KW-0829">Tyrosine-protein kinase</keyword>
<keyword evidence="10" id="KW-0418">Kinase</keyword>
<evidence type="ECO:0000256" key="7">
    <source>
        <dbReference type="ARBA" id="ARBA00022679"/>
    </source>
</evidence>
<evidence type="ECO:0000259" key="17">
    <source>
        <dbReference type="Pfam" id="PF02706"/>
    </source>
</evidence>
<dbReference type="InterPro" id="IPR050445">
    <property type="entry name" value="Bact_polysacc_biosynth/exp"/>
</dbReference>
<evidence type="ECO:0000313" key="20">
    <source>
        <dbReference type="EMBL" id="NYZ24143.1"/>
    </source>
</evidence>
<feature type="domain" description="Tyrosine-protein kinase G-rich" evidence="19">
    <location>
        <begin position="377"/>
        <end position="450"/>
    </location>
</feature>